<keyword evidence="6" id="KW-0998">Cell outer membrane</keyword>
<evidence type="ECO:0008006" key="11">
    <source>
        <dbReference type="Google" id="ProtNLM"/>
    </source>
</evidence>
<keyword evidence="3 8" id="KW-0732">Signal</keyword>
<gene>
    <name evidence="9" type="ORF">HMPREF0663_11785</name>
</gene>
<evidence type="ECO:0000256" key="4">
    <source>
        <dbReference type="ARBA" id="ARBA00023136"/>
    </source>
</evidence>
<dbReference type="PROSITE" id="PS51257">
    <property type="entry name" value="PROKAR_LIPOPROTEIN"/>
    <property type="match status" value="1"/>
</dbReference>
<keyword evidence="7" id="KW-0449">Lipoprotein</keyword>
<evidence type="ECO:0000256" key="7">
    <source>
        <dbReference type="ARBA" id="ARBA00023288"/>
    </source>
</evidence>
<comment type="subcellular location">
    <subcellularLocation>
        <location evidence="1">Cell outer membrane</location>
    </subcellularLocation>
</comment>
<dbReference type="Pfam" id="PF08842">
    <property type="entry name" value="Mfa2"/>
    <property type="match status" value="1"/>
</dbReference>
<dbReference type="GO" id="GO:0009279">
    <property type="term" value="C:cell outer membrane"/>
    <property type="evidence" value="ECO:0007669"/>
    <property type="project" value="UniProtKB-SubCell"/>
</dbReference>
<dbReference type="RefSeq" id="WP_004369958.1">
    <property type="nucleotide sequence ID" value="NZ_GL833119.1"/>
</dbReference>
<comment type="caution">
    <text evidence="9">The sequence shown here is derived from an EMBL/GenBank/DDBJ whole genome shotgun (WGS) entry which is preliminary data.</text>
</comment>
<evidence type="ECO:0000256" key="3">
    <source>
        <dbReference type="ARBA" id="ARBA00022729"/>
    </source>
</evidence>
<dbReference type="EMBL" id="AEPE02000005">
    <property type="protein sequence ID" value="EFZ36872.1"/>
    <property type="molecule type" value="Genomic_DNA"/>
</dbReference>
<name>E7RRI4_9BACT</name>
<keyword evidence="10" id="KW-1185">Reference proteome</keyword>
<dbReference type="HOGENOM" id="CLU_083303_0_0_10"/>
<sequence>MKTKLLSFCILCSIALTFCSCEKPVFEENTKEEEKTSDKFNLTFDIAQFEQIPFANAIAYSRSKDIRQVCTRLNFAVFNDDTKIASVNQTSSDKNFGKISVSLPAGTYRFLVLAHNCTGNATITNLSKIKFPDNKITDTFYYCEEINVDAAASYQLELRRCVAQFKLIVEDAIPDEVKKMKFFYTGGSSTFDAINGNGSVASRQTEERNVKEEQRSGNAEFGVYTFPRDGKGELKVTVTALNASDMLVKEQLFEHVPITKNRISLCKENFFGTPVNTNNNTFSFVVNDEWEQQEYTH</sequence>
<comment type="similarity">
    <text evidence="2">Belongs to the bacteroidetes fimbrillin superfamily. FimB/Mfa2 family.</text>
</comment>
<keyword evidence="5" id="KW-0564">Palmitate</keyword>
<accession>E7RRI4</accession>
<reference evidence="9" key="1">
    <citation type="submission" date="2011-01" db="EMBL/GenBank/DDBJ databases">
        <authorList>
            <person name="Muzny D."/>
            <person name="Qin X."/>
            <person name="Buhay C."/>
            <person name="Dugan-Rocha S."/>
            <person name="Ding Y."/>
            <person name="Chen G."/>
            <person name="Hawes A."/>
            <person name="Holder M."/>
            <person name="Jhangiani S."/>
            <person name="Johnson A."/>
            <person name="Khan Z."/>
            <person name="Li Z."/>
            <person name="Liu W."/>
            <person name="Liu X."/>
            <person name="Perez L."/>
            <person name="Shen H."/>
            <person name="Wang Q."/>
            <person name="Watt J."/>
            <person name="Xi L."/>
            <person name="Xin Y."/>
            <person name="Zhou J."/>
            <person name="Deng J."/>
            <person name="Jiang H."/>
            <person name="Liu Y."/>
            <person name="Qu J."/>
            <person name="Song X.-Z."/>
            <person name="Zhang L."/>
            <person name="Villasana D."/>
            <person name="Johnson A."/>
            <person name="Liu J."/>
            <person name="Liyanage D."/>
            <person name="Lorensuhewa L."/>
            <person name="Robinson T."/>
            <person name="Song A."/>
            <person name="Song B.-B."/>
            <person name="Dinh H."/>
            <person name="Thornton R."/>
            <person name="Coyle M."/>
            <person name="Francisco L."/>
            <person name="Jackson L."/>
            <person name="Javaid M."/>
            <person name="Korchina V."/>
            <person name="Kovar C."/>
            <person name="Mata R."/>
            <person name="Mathew T."/>
            <person name="Ngo R."/>
            <person name="Nguyen L."/>
            <person name="Nguyen N."/>
            <person name="Okwuonu G."/>
            <person name="Ongeri F."/>
            <person name="Pham C."/>
            <person name="Simmons D."/>
            <person name="Wilczek-Boney K."/>
            <person name="Hale W."/>
            <person name="Jakkamsetti A."/>
            <person name="Pham P."/>
            <person name="Ruth R."/>
            <person name="San Lucas F."/>
            <person name="Warren J."/>
            <person name="Zhang J."/>
            <person name="Zhao Z."/>
            <person name="Zhou C."/>
            <person name="Zhu D."/>
            <person name="Lee S."/>
            <person name="Bess C."/>
            <person name="Blankenburg K."/>
            <person name="Forbes L."/>
            <person name="Fu Q."/>
            <person name="Gubbala S."/>
            <person name="Hirani K."/>
            <person name="Jayaseelan J.C."/>
            <person name="Lara F."/>
            <person name="Munidasa M."/>
            <person name="Palculict T."/>
            <person name="Patil S."/>
            <person name="Pu L.-L."/>
            <person name="Saada N."/>
            <person name="Tang L."/>
            <person name="Weissenberger G."/>
            <person name="Zhu Y."/>
            <person name="Hemphill L."/>
            <person name="Shang Y."/>
            <person name="Youmans B."/>
            <person name="Ayvaz T."/>
            <person name="Ross M."/>
            <person name="Santibanez J."/>
            <person name="Aqrawi P."/>
            <person name="Gross S."/>
            <person name="Joshi V."/>
            <person name="Fowler G."/>
            <person name="Nazareth L."/>
            <person name="Reid J."/>
            <person name="Worley K."/>
            <person name="Petrosino J."/>
            <person name="Highlander S."/>
            <person name="Gibbs R."/>
        </authorList>
    </citation>
    <scope>NUCLEOTIDE SEQUENCE [LARGE SCALE GENOMIC DNA]</scope>
    <source>
        <strain evidence="9">ATCC 33269</strain>
    </source>
</reference>
<dbReference type="AlphaFoldDB" id="E7RRI4"/>
<protein>
    <recommendedName>
        <fullName evidence="11">Fimbrillin-A associated anchor protein Mfa1 and Mfa2</fullName>
    </recommendedName>
</protein>
<feature type="chain" id="PRO_5003221650" description="Fimbrillin-A associated anchor protein Mfa1 and Mfa2" evidence="8">
    <location>
        <begin position="21"/>
        <end position="297"/>
    </location>
</feature>
<dbReference type="InterPro" id="IPR014941">
    <property type="entry name" value="FimB/Mfa2/Mfa3"/>
</dbReference>
<keyword evidence="4" id="KW-0472">Membrane</keyword>
<organism evidence="9 10">
    <name type="scientific">Hoylesella oralis ATCC 33269</name>
    <dbReference type="NCBI Taxonomy" id="873533"/>
    <lineage>
        <taxon>Bacteria</taxon>
        <taxon>Pseudomonadati</taxon>
        <taxon>Bacteroidota</taxon>
        <taxon>Bacteroidia</taxon>
        <taxon>Bacteroidales</taxon>
        <taxon>Prevotellaceae</taxon>
        <taxon>Hoylesella</taxon>
    </lineage>
</organism>
<evidence type="ECO:0000256" key="8">
    <source>
        <dbReference type="SAM" id="SignalP"/>
    </source>
</evidence>
<dbReference type="Proteomes" id="UP000005580">
    <property type="component" value="Unassembled WGS sequence"/>
</dbReference>
<evidence type="ECO:0000313" key="9">
    <source>
        <dbReference type="EMBL" id="EFZ36872.1"/>
    </source>
</evidence>
<evidence type="ECO:0000313" key="10">
    <source>
        <dbReference type="Proteomes" id="UP000005580"/>
    </source>
</evidence>
<evidence type="ECO:0000256" key="5">
    <source>
        <dbReference type="ARBA" id="ARBA00023139"/>
    </source>
</evidence>
<dbReference type="eggNOG" id="ENOG502ZPCV">
    <property type="taxonomic scope" value="Bacteria"/>
</dbReference>
<evidence type="ECO:0000256" key="1">
    <source>
        <dbReference type="ARBA" id="ARBA00004442"/>
    </source>
</evidence>
<feature type="signal peptide" evidence="8">
    <location>
        <begin position="1"/>
        <end position="20"/>
    </location>
</feature>
<proteinExistence type="inferred from homology"/>
<evidence type="ECO:0000256" key="2">
    <source>
        <dbReference type="ARBA" id="ARBA00007248"/>
    </source>
</evidence>
<dbReference type="STRING" id="28134.SAMN05444288_1423"/>
<evidence type="ECO:0000256" key="6">
    <source>
        <dbReference type="ARBA" id="ARBA00023237"/>
    </source>
</evidence>